<dbReference type="InterPro" id="IPR050822">
    <property type="entry name" value="Cerebellin_Synaptic_Org"/>
</dbReference>
<name>A0A060YSF5_ONCMY</name>
<accession>A0A8C7SRZ5</accession>
<dbReference type="InterPro" id="IPR001073">
    <property type="entry name" value="C1q_dom"/>
</dbReference>
<dbReference type="STRING" id="8022.A0A060YSF5"/>
<dbReference type="SMART" id="SM00110">
    <property type="entry name" value="C1Q"/>
    <property type="match status" value="1"/>
</dbReference>
<evidence type="ECO:0000256" key="1">
    <source>
        <dbReference type="ARBA" id="ARBA00004613"/>
    </source>
</evidence>
<reference evidence="7" key="4">
    <citation type="submission" date="2025-05" db="UniProtKB">
        <authorList>
            <consortium name="Ensembl"/>
        </authorList>
    </citation>
    <scope>IDENTIFICATION</scope>
</reference>
<accession>A0A060YSF5</accession>
<feature type="signal peptide" evidence="4">
    <location>
        <begin position="1"/>
        <end position="18"/>
    </location>
</feature>
<reference evidence="7 9" key="3">
    <citation type="submission" date="2020-07" db="EMBL/GenBank/DDBJ databases">
        <title>A long reads based de novo assembly of the rainbow trout Arlee double haploid line genome.</title>
        <authorList>
            <person name="Gao G."/>
            <person name="Palti Y."/>
        </authorList>
    </citation>
    <scope>NUCLEOTIDE SEQUENCE [LARGE SCALE GENOMIC DNA]</scope>
</reference>
<evidence type="ECO:0000313" key="6">
    <source>
        <dbReference type="EMBL" id="CDQ94512.1"/>
    </source>
</evidence>
<proteinExistence type="predicted"/>
<evidence type="ECO:0000313" key="8">
    <source>
        <dbReference type="Proteomes" id="UP000193380"/>
    </source>
</evidence>
<dbReference type="Proteomes" id="UP000694395">
    <property type="component" value="Chromosome 17"/>
</dbReference>
<keyword evidence="9" id="KW-1185">Reference proteome</keyword>
<keyword evidence="2" id="KW-0964">Secreted</keyword>
<gene>
    <name evidence="7" type="primary">LOC110494831</name>
    <name evidence="6" type="ORF">GSONMT00048649001</name>
</gene>
<dbReference type="Gene3D" id="2.60.120.40">
    <property type="match status" value="1"/>
</dbReference>
<dbReference type="OrthoDB" id="6154955at2759"/>
<reference evidence="6" key="2">
    <citation type="submission" date="2014-03" db="EMBL/GenBank/DDBJ databases">
        <authorList>
            <person name="Genoscope - CEA"/>
        </authorList>
    </citation>
    <scope>NUCLEOTIDE SEQUENCE</scope>
</reference>
<dbReference type="InterPro" id="IPR008983">
    <property type="entry name" value="Tumour_necrosis_fac-like_dom"/>
</dbReference>
<feature type="chain" id="PRO_5044538069" description="C1q domain-containing protein" evidence="4">
    <location>
        <begin position="19"/>
        <end position="201"/>
    </location>
</feature>
<evidence type="ECO:0000256" key="4">
    <source>
        <dbReference type="SAM" id="SignalP"/>
    </source>
</evidence>
<evidence type="ECO:0000313" key="7">
    <source>
        <dbReference type="Ensembl" id="ENSOMYP00000071053.2"/>
    </source>
</evidence>
<dbReference type="PROSITE" id="PS50871">
    <property type="entry name" value="C1Q"/>
    <property type="match status" value="1"/>
</dbReference>
<organism evidence="6 8">
    <name type="scientific">Oncorhynchus mykiss</name>
    <name type="common">Rainbow trout</name>
    <name type="synonym">Salmo gairdneri</name>
    <dbReference type="NCBI Taxonomy" id="8022"/>
    <lineage>
        <taxon>Eukaryota</taxon>
        <taxon>Metazoa</taxon>
        <taxon>Chordata</taxon>
        <taxon>Craniata</taxon>
        <taxon>Vertebrata</taxon>
        <taxon>Euteleostomi</taxon>
        <taxon>Actinopterygii</taxon>
        <taxon>Neopterygii</taxon>
        <taxon>Teleostei</taxon>
        <taxon>Protacanthopterygii</taxon>
        <taxon>Salmoniformes</taxon>
        <taxon>Salmonidae</taxon>
        <taxon>Salmoninae</taxon>
        <taxon>Oncorhynchus</taxon>
    </lineage>
</organism>
<evidence type="ECO:0000313" key="9">
    <source>
        <dbReference type="Proteomes" id="UP000694395"/>
    </source>
</evidence>
<dbReference type="EMBL" id="FR917873">
    <property type="protein sequence ID" value="CDQ94512.1"/>
    <property type="molecule type" value="Genomic_DNA"/>
</dbReference>
<dbReference type="SUPFAM" id="SSF49842">
    <property type="entry name" value="TNF-like"/>
    <property type="match status" value="1"/>
</dbReference>
<dbReference type="KEGG" id="omy:110494831"/>
<sequence>MKGVVALLVLLCSTLTAAMVITPENGDKNCPSDMCDMLRKIEVMENRLAAAESQVETLNAKAETKVAFSAGFGGTGFYGPFNVEKTLVYEKVLTNLGNAYNPATGIFTAPVAGVYQFSVYHHSGPGRRSDSLLFKNKEQIAFISAMNKDGSYNGSNGIILQLEEGDVVYVVLKDNSWIWDHMSNVGAIGWCHFNGILLFAQ</sequence>
<dbReference type="GeneTree" id="ENSGT00940000163520"/>
<dbReference type="PRINTS" id="PR00007">
    <property type="entry name" value="COMPLEMNTC1Q"/>
</dbReference>
<comment type="subcellular location">
    <subcellularLocation>
        <location evidence="1">Secreted</location>
    </subcellularLocation>
</comment>
<dbReference type="GO" id="GO:0005576">
    <property type="term" value="C:extracellular region"/>
    <property type="evidence" value="ECO:0007669"/>
    <property type="project" value="UniProtKB-SubCell"/>
</dbReference>
<evidence type="ECO:0000256" key="2">
    <source>
        <dbReference type="ARBA" id="ARBA00022525"/>
    </source>
</evidence>
<dbReference type="GeneID" id="110494831"/>
<dbReference type="PANTHER" id="PTHR22923">
    <property type="entry name" value="CEREBELLIN-RELATED"/>
    <property type="match status" value="1"/>
</dbReference>
<feature type="domain" description="C1q" evidence="5">
    <location>
        <begin position="61"/>
        <end position="201"/>
    </location>
</feature>
<evidence type="ECO:0000259" key="5">
    <source>
        <dbReference type="PROSITE" id="PS50871"/>
    </source>
</evidence>
<dbReference type="Pfam" id="PF00386">
    <property type="entry name" value="C1q"/>
    <property type="match status" value="1"/>
</dbReference>
<dbReference type="Ensembl" id="ENSOMYT00000077354.2">
    <property type="protein sequence ID" value="ENSOMYP00000071053.2"/>
    <property type="gene ID" value="ENSOMYG00000032875.2"/>
</dbReference>
<dbReference type="RefSeq" id="XP_021425831.1">
    <property type="nucleotide sequence ID" value="XM_021570156.2"/>
</dbReference>
<reference evidence="6" key="1">
    <citation type="journal article" date="2014" name="Nat. Commun.">
        <title>The rainbow trout genome provides novel insights into evolution after whole-genome duplication in vertebrates.</title>
        <authorList>
            <person name="Berthelot C."/>
            <person name="Brunet F."/>
            <person name="Chalopin D."/>
            <person name="Juanchich A."/>
            <person name="Bernard M."/>
            <person name="Noel B."/>
            <person name="Bento P."/>
            <person name="Da Silva C."/>
            <person name="Labadie K."/>
            <person name="Alberti A."/>
            <person name="Aury J.M."/>
            <person name="Louis A."/>
            <person name="Dehais P."/>
            <person name="Bardou P."/>
            <person name="Montfort J."/>
            <person name="Klopp C."/>
            <person name="Cabau C."/>
            <person name="Gaspin C."/>
            <person name="Thorgaard G.H."/>
            <person name="Boussaha M."/>
            <person name="Quillet E."/>
            <person name="Guyomard R."/>
            <person name="Galiana D."/>
            <person name="Bobe J."/>
            <person name="Volff J.N."/>
            <person name="Genet C."/>
            <person name="Wincker P."/>
            <person name="Jaillon O."/>
            <person name="Roest Crollius H."/>
            <person name="Guiguen Y."/>
        </authorList>
    </citation>
    <scope>NUCLEOTIDE SEQUENCE [LARGE SCALE GENOMIC DNA]</scope>
</reference>
<dbReference type="PaxDb" id="8022-A0A060YSF5"/>
<dbReference type="PANTHER" id="PTHR22923:SF102">
    <property type="entry name" value="CEREBELLIN 13-RELATED"/>
    <property type="match status" value="1"/>
</dbReference>
<evidence type="ECO:0000256" key="3">
    <source>
        <dbReference type="ARBA" id="ARBA00022729"/>
    </source>
</evidence>
<dbReference type="Proteomes" id="UP000193380">
    <property type="component" value="Unassembled WGS sequence"/>
</dbReference>
<dbReference type="AlphaFoldDB" id="A0A060YSF5"/>
<protein>
    <recommendedName>
        <fullName evidence="5">C1q domain-containing protein</fullName>
    </recommendedName>
</protein>
<keyword evidence="3 4" id="KW-0732">Signal</keyword>